<proteinExistence type="predicted"/>
<protein>
    <submittedName>
        <fullName evidence="2">Uncharacterized protein</fullName>
    </submittedName>
</protein>
<dbReference type="Proteomes" id="UP000464796">
    <property type="component" value="Chromosome"/>
</dbReference>
<dbReference type="EMBL" id="CP041979">
    <property type="protein sequence ID" value="QHH89761.1"/>
    <property type="molecule type" value="Genomic_DNA"/>
</dbReference>
<evidence type="ECO:0000256" key="1">
    <source>
        <dbReference type="SAM" id="MobiDB-lite"/>
    </source>
</evidence>
<reference evidence="2 3" key="1">
    <citation type="submission" date="2019-07" db="EMBL/GenBank/DDBJ databases">
        <authorList>
            <person name="Yu W.S."/>
            <person name="Cheong H.-M."/>
            <person name="Choi Y."/>
            <person name="Hwang K.J."/>
            <person name="Jung K."/>
            <person name="Lee S."/>
            <person name="Choi C."/>
        </authorList>
    </citation>
    <scope>NUCLEOTIDE SEQUENCE [LARGE SCALE GENOMIC DNA]</scope>
    <source>
        <strain evidence="2 3">NCCP 15909</strain>
    </source>
</reference>
<evidence type="ECO:0000313" key="2">
    <source>
        <dbReference type="EMBL" id="QHH89761.1"/>
    </source>
</evidence>
<feature type="region of interest" description="Disordered" evidence="1">
    <location>
        <begin position="45"/>
        <end position="65"/>
    </location>
</feature>
<organism evidence="2 3">
    <name type="scientific">Bacillus pacificus</name>
    <dbReference type="NCBI Taxonomy" id="2026187"/>
    <lineage>
        <taxon>Bacteria</taxon>
        <taxon>Bacillati</taxon>
        <taxon>Bacillota</taxon>
        <taxon>Bacilli</taxon>
        <taxon>Bacillales</taxon>
        <taxon>Bacillaceae</taxon>
        <taxon>Bacillus</taxon>
        <taxon>Bacillus cereus group</taxon>
    </lineage>
</organism>
<gene>
    <name evidence="2" type="ORF">FPL01_14005</name>
</gene>
<keyword evidence="3" id="KW-1185">Reference proteome</keyword>
<evidence type="ECO:0000313" key="3">
    <source>
        <dbReference type="Proteomes" id="UP000464796"/>
    </source>
</evidence>
<accession>A0ABX6I6W8</accession>
<name>A0ABX6I6W8_9BACI</name>
<sequence length="65" mass="7123">MIANIILPTIPTIAPNSACLKRSSFSIIKIPSFLNLSFYPTLMGSKTPTSKFSESKKFRWGSGCP</sequence>